<reference evidence="2" key="1">
    <citation type="submission" date="2020-05" db="EMBL/GenBank/DDBJ databases">
        <title>Mycena genomes resolve the evolution of fungal bioluminescence.</title>
        <authorList>
            <person name="Tsai I.J."/>
        </authorList>
    </citation>
    <scope>NUCLEOTIDE SEQUENCE</scope>
    <source>
        <strain evidence="2">160909Yilan</strain>
    </source>
</reference>
<evidence type="ECO:0000313" key="3">
    <source>
        <dbReference type="Proteomes" id="UP000623467"/>
    </source>
</evidence>
<comment type="caution">
    <text evidence="2">The sequence shown here is derived from an EMBL/GenBank/DDBJ whole genome shotgun (WGS) entry which is preliminary data.</text>
</comment>
<evidence type="ECO:0000256" key="1">
    <source>
        <dbReference type="SAM" id="MobiDB-lite"/>
    </source>
</evidence>
<feature type="region of interest" description="Disordered" evidence="1">
    <location>
        <begin position="1"/>
        <end position="172"/>
    </location>
</feature>
<feature type="compositionally biased region" description="Low complexity" evidence="1">
    <location>
        <begin position="80"/>
        <end position="92"/>
    </location>
</feature>
<organism evidence="2 3">
    <name type="scientific">Mycena sanguinolenta</name>
    <dbReference type="NCBI Taxonomy" id="230812"/>
    <lineage>
        <taxon>Eukaryota</taxon>
        <taxon>Fungi</taxon>
        <taxon>Dikarya</taxon>
        <taxon>Basidiomycota</taxon>
        <taxon>Agaricomycotina</taxon>
        <taxon>Agaricomycetes</taxon>
        <taxon>Agaricomycetidae</taxon>
        <taxon>Agaricales</taxon>
        <taxon>Marasmiineae</taxon>
        <taxon>Mycenaceae</taxon>
        <taxon>Mycena</taxon>
    </lineage>
</organism>
<feature type="compositionally biased region" description="Gly residues" evidence="1">
    <location>
        <begin position="137"/>
        <end position="153"/>
    </location>
</feature>
<feature type="compositionally biased region" description="Polar residues" evidence="1">
    <location>
        <begin position="160"/>
        <end position="172"/>
    </location>
</feature>
<accession>A0A8H7DN59</accession>
<feature type="compositionally biased region" description="Basic and acidic residues" evidence="1">
    <location>
        <begin position="97"/>
        <end position="108"/>
    </location>
</feature>
<keyword evidence="3" id="KW-1185">Reference proteome</keyword>
<name>A0A8H7DN59_9AGAR</name>
<gene>
    <name evidence="2" type="ORF">MSAN_00154500</name>
</gene>
<dbReference type="EMBL" id="JACAZH010000001">
    <property type="protein sequence ID" value="KAF7377336.1"/>
    <property type="molecule type" value="Genomic_DNA"/>
</dbReference>
<evidence type="ECO:0000313" key="2">
    <source>
        <dbReference type="EMBL" id="KAF7377336.1"/>
    </source>
</evidence>
<proteinExistence type="predicted"/>
<dbReference type="Proteomes" id="UP000623467">
    <property type="component" value="Unassembled WGS sequence"/>
</dbReference>
<dbReference type="AlphaFoldDB" id="A0A8H7DN59"/>
<sequence length="172" mass="17979">MLEPGTSRANIHPDFVLNTTTDAPQGDKTHTLVPGTAQSKPSSSKQEEDKTVGRTMAKFTQKHSPAPSLQPHRNTTRVPASSHGSSASATASLRSNPESEPRGIESKADPVTGGDTARTDHRDRKSVRQTINMTVLGGTGGSGGPGEHGGHGGTDISMKLNYNPSRTSSPTT</sequence>
<protein>
    <submittedName>
        <fullName evidence="2">Uncharacterized protein</fullName>
    </submittedName>
</protein>